<dbReference type="AlphaFoldDB" id="A0A7R8WLX7"/>
<accession>A0A7R8WLX7</accession>
<name>A0A7R8WLX7_9CRUS</name>
<reference evidence="1" key="1">
    <citation type="submission" date="2020-11" db="EMBL/GenBank/DDBJ databases">
        <authorList>
            <person name="Tran Van P."/>
        </authorList>
    </citation>
    <scope>NUCLEOTIDE SEQUENCE</scope>
</reference>
<proteinExistence type="predicted"/>
<evidence type="ECO:0000313" key="1">
    <source>
        <dbReference type="EMBL" id="CAD7231075.1"/>
    </source>
</evidence>
<organism evidence="1">
    <name type="scientific">Cyprideis torosa</name>
    <dbReference type="NCBI Taxonomy" id="163714"/>
    <lineage>
        <taxon>Eukaryota</taxon>
        <taxon>Metazoa</taxon>
        <taxon>Ecdysozoa</taxon>
        <taxon>Arthropoda</taxon>
        <taxon>Crustacea</taxon>
        <taxon>Oligostraca</taxon>
        <taxon>Ostracoda</taxon>
        <taxon>Podocopa</taxon>
        <taxon>Podocopida</taxon>
        <taxon>Cytherocopina</taxon>
        <taxon>Cytheroidea</taxon>
        <taxon>Cytherideidae</taxon>
        <taxon>Cyprideis</taxon>
    </lineage>
</organism>
<dbReference type="EMBL" id="OB663173">
    <property type="protein sequence ID" value="CAD7231075.1"/>
    <property type="molecule type" value="Genomic_DNA"/>
</dbReference>
<gene>
    <name evidence="1" type="ORF">CTOB1V02_LOCUS8929</name>
</gene>
<protein>
    <submittedName>
        <fullName evidence="1">Uncharacterized protein</fullName>
    </submittedName>
</protein>
<sequence>MRSRGISLRSPALLLFVSSTSGGRQGSLRNRLQLQQSQVFSVILAHPDSCGEVIVALPPFAMESMDQWRGIALASQEMSATAECLPLAIGNALPRTRQLNISVVGGLFEFETNPCIFGGQRFFSKYWPICFPITLLYLFMIYTGQRFMKNRGEASLLAPFRVDEAMAGPSWAQSPPIKS</sequence>